<sequence>MAKGGKPDMPQKDIERHKHKQVSSLYSEDLEFRNRNLELALIGKKVLKKEQSEVGEKEQQKKMAYAVKLSSEFLANIIVGAVLGFGFDKLVGSLPWGLVFFLFLGFVAGILNILRSMKYIAPSQLEQRSALQQNKEDNKEV</sequence>
<keyword evidence="4" id="KW-1185">Reference proteome</keyword>
<gene>
    <name evidence="3" type="ORF">M4Z11_03995</name>
</gene>
<evidence type="ECO:0000313" key="3">
    <source>
        <dbReference type="EMBL" id="MCL6229768.1"/>
    </source>
</evidence>
<dbReference type="Proteomes" id="UP001523003">
    <property type="component" value="Unassembled WGS sequence"/>
</dbReference>
<keyword evidence="2" id="KW-1133">Transmembrane helix</keyword>
<feature type="region of interest" description="Disordered" evidence="1">
    <location>
        <begin position="1"/>
        <end position="22"/>
    </location>
</feature>
<feature type="transmembrane region" description="Helical" evidence="2">
    <location>
        <begin position="65"/>
        <end position="87"/>
    </location>
</feature>
<keyword evidence="2" id="KW-0472">Membrane</keyword>
<feature type="transmembrane region" description="Helical" evidence="2">
    <location>
        <begin position="93"/>
        <end position="114"/>
    </location>
</feature>
<accession>A0ABT0P8I6</accession>
<dbReference type="InterPro" id="IPR032820">
    <property type="entry name" value="ATPase_put"/>
</dbReference>
<feature type="compositionally biased region" description="Basic and acidic residues" evidence="1">
    <location>
        <begin position="1"/>
        <end position="16"/>
    </location>
</feature>
<reference evidence="3 4" key="1">
    <citation type="submission" date="2022-05" db="EMBL/GenBank/DDBJ databases">
        <title>Description of the Bartonella bilalgolemii sp. nov. Isolated from Apodemus uralensis (Pallas 1811).</title>
        <authorList>
            <person name="Zgheib R."/>
            <person name="Celebi B."/>
        </authorList>
    </citation>
    <scope>NUCLEOTIDE SEQUENCE [LARGE SCALE GENOMIC DNA]</scope>
    <source>
        <strain evidence="3 4">G70</strain>
    </source>
</reference>
<dbReference type="Pfam" id="PF09527">
    <property type="entry name" value="ATPase_gene1"/>
    <property type="match status" value="1"/>
</dbReference>
<proteinExistence type="predicted"/>
<evidence type="ECO:0000313" key="4">
    <source>
        <dbReference type="Proteomes" id="UP001523003"/>
    </source>
</evidence>
<name>A0ABT0P8I6_9HYPH</name>
<comment type="caution">
    <text evidence="3">The sequence shown here is derived from an EMBL/GenBank/DDBJ whole genome shotgun (WGS) entry which is preliminary data.</text>
</comment>
<dbReference type="RefSeq" id="WP_249676578.1">
    <property type="nucleotide sequence ID" value="NZ_JAMCOF010000005.1"/>
</dbReference>
<keyword evidence="2" id="KW-0812">Transmembrane</keyword>
<dbReference type="EMBL" id="JAMCOF010000005">
    <property type="protein sequence ID" value="MCL6229768.1"/>
    <property type="molecule type" value="Genomic_DNA"/>
</dbReference>
<evidence type="ECO:0000256" key="2">
    <source>
        <dbReference type="SAM" id="Phobius"/>
    </source>
</evidence>
<organism evidence="3 4">
    <name type="scientific">Bartonella bilalgolemii</name>
    <dbReference type="NCBI Taxonomy" id="2942911"/>
    <lineage>
        <taxon>Bacteria</taxon>
        <taxon>Pseudomonadati</taxon>
        <taxon>Pseudomonadota</taxon>
        <taxon>Alphaproteobacteria</taxon>
        <taxon>Hyphomicrobiales</taxon>
        <taxon>Bartonellaceae</taxon>
        <taxon>Bartonella</taxon>
    </lineage>
</organism>
<protein>
    <submittedName>
        <fullName evidence="3">AtpZ/AtpI family protein</fullName>
    </submittedName>
</protein>
<evidence type="ECO:0000256" key="1">
    <source>
        <dbReference type="SAM" id="MobiDB-lite"/>
    </source>
</evidence>